<dbReference type="Proteomes" id="UP000316292">
    <property type="component" value="Unassembled WGS sequence"/>
</dbReference>
<sequence>MLYMVIEHFRDGDAIPVYRRFRDRGRLMPEGLRYVSSWITEDFQRCFQVMECEDRRLLEEWMSHWKDLMDFEVLPVITSVEAVTTVAPKLGPAPARSERER</sequence>
<reference evidence="1 2" key="1">
    <citation type="journal article" date="2019" name="Nat. Microbiol.">
        <title>Mediterranean grassland soil C-N compound turnover is dependent on rainfall and depth, and is mediated by genomically divergent microorganisms.</title>
        <authorList>
            <person name="Diamond S."/>
            <person name="Andeer P.F."/>
            <person name="Li Z."/>
            <person name="Crits-Christoph A."/>
            <person name="Burstein D."/>
            <person name="Anantharaman K."/>
            <person name="Lane K.R."/>
            <person name="Thomas B.C."/>
            <person name="Pan C."/>
            <person name="Northen T.R."/>
            <person name="Banfield J.F."/>
        </authorList>
    </citation>
    <scope>NUCLEOTIDE SEQUENCE [LARGE SCALE GENOMIC DNA]</scope>
    <source>
        <strain evidence="1">WS_1</strain>
    </source>
</reference>
<proteinExistence type="predicted"/>
<dbReference type="InterPro" id="IPR021734">
    <property type="entry name" value="DUF3303"/>
</dbReference>
<dbReference type="AlphaFoldDB" id="A0A538S931"/>
<organism evidence="1 2">
    <name type="scientific">Eiseniibacteriota bacterium</name>
    <dbReference type="NCBI Taxonomy" id="2212470"/>
    <lineage>
        <taxon>Bacteria</taxon>
        <taxon>Candidatus Eiseniibacteriota</taxon>
    </lineage>
</organism>
<dbReference type="EMBL" id="VBOR01000094">
    <property type="protein sequence ID" value="TMQ47885.1"/>
    <property type="molecule type" value="Genomic_DNA"/>
</dbReference>
<dbReference type="Pfam" id="PF11746">
    <property type="entry name" value="DUF3303"/>
    <property type="match status" value="1"/>
</dbReference>
<protein>
    <submittedName>
        <fullName evidence="1">DUF3303 domain-containing protein</fullName>
    </submittedName>
</protein>
<evidence type="ECO:0000313" key="2">
    <source>
        <dbReference type="Proteomes" id="UP000316292"/>
    </source>
</evidence>
<comment type="caution">
    <text evidence="1">The sequence shown here is derived from an EMBL/GenBank/DDBJ whole genome shotgun (WGS) entry which is preliminary data.</text>
</comment>
<gene>
    <name evidence="1" type="ORF">E6K71_08750</name>
</gene>
<evidence type="ECO:0000313" key="1">
    <source>
        <dbReference type="EMBL" id="TMQ47885.1"/>
    </source>
</evidence>
<accession>A0A538S931</accession>
<name>A0A538S931_UNCEI</name>